<accession>A0A316MCB8</accession>
<dbReference type="AlphaFoldDB" id="A0A316MCB8"/>
<evidence type="ECO:0008006" key="4">
    <source>
        <dbReference type="Google" id="ProtNLM"/>
    </source>
</evidence>
<evidence type="ECO:0000313" key="3">
    <source>
        <dbReference type="Proteomes" id="UP000246114"/>
    </source>
</evidence>
<dbReference type="RefSeq" id="WP_099336449.1">
    <property type="nucleotide sequence ID" value="NZ_CABMJC010000024.1"/>
</dbReference>
<gene>
    <name evidence="2" type="ORF">DBY38_01635</name>
</gene>
<protein>
    <recommendedName>
        <fullName evidence="4">DUF1146 domain-containing protein</fullName>
    </recommendedName>
</protein>
<keyword evidence="1" id="KW-0812">Transmembrane</keyword>
<feature type="transmembrane region" description="Helical" evidence="1">
    <location>
        <begin position="38"/>
        <end position="62"/>
    </location>
</feature>
<dbReference type="EMBL" id="QAMZ01000006">
    <property type="protein sequence ID" value="PWL55448.1"/>
    <property type="molecule type" value="Genomic_DNA"/>
</dbReference>
<keyword evidence="1" id="KW-1133">Transmembrane helix</keyword>
<name>A0A316MCB8_9CLOT</name>
<organism evidence="2 3">
    <name type="scientific">Clostridium cadaveris</name>
    <dbReference type="NCBI Taxonomy" id="1529"/>
    <lineage>
        <taxon>Bacteria</taxon>
        <taxon>Bacillati</taxon>
        <taxon>Bacillota</taxon>
        <taxon>Clostridia</taxon>
        <taxon>Eubacteriales</taxon>
        <taxon>Clostridiaceae</taxon>
        <taxon>Clostridium</taxon>
    </lineage>
</organism>
<sequence>MQLLLKIITIAVIFNSIILLILANLIDKNMRMGAAYQVQLKIVFILLGIIVGNVIGVALYWLN</sequence>
<proteinExistence type="predicted"/>
<dbReference type="Proteomes" id="UP000246114">
    <property type="component" value="Unassembled WGS sequence"/>
</dbReference>
<reference evidence="2 3" key="1">
    <citation type="submission" date="2018-03" db="EMBL/GenBank/DDBJ databases">
        <title>The uncultured portion of the human microbiome is neutrally assembled.</title>
        <authorList>
            <person name="Jeraldo P."/>
            <person name="Boardman L."/>
            <person name="White B.A."/>
            <person name="Nelson H."/>
            <person name="Goldenfeld N."/>
            <person name="Chia N."/>
        </authorList>
    </citation>
    <scope>NUCLEOTIDE SEQUENCE [LARGE SCALE GENOMIC DNA]</scope>
    <source>
        <strain evidence="2">CIM:MAG 903</strain>
    </source>
</reference>
<comment type="caution">
    <text evidence="2">The sequence shown here is derived from an EMBL/GenBank/DDBJ whole genome shotgun (WGS) entry which is preliminary data.</text>
</comment>
<evidence type="ECO:0000313" key="2">
    <source>
        <dbReference type="EMBL" id="PWL55448.1"/>
    </source>
</evidence>
<evidence type="ECO:0000256" key="1">
    <source>
        <dbReference type="SAM" id="Phobius"/>
    </source>
</evidence>
<keyword evidence="1" id="KW-0472">Membrane</keyword>
<feature type="transmembrane region" description="Helical" evidence="1">
    <location>
        <begin position="6"/>
        <end position="26"/>
    </location>
</feature>